<sequence>MSRKKEKVCPCYENAMSHMGCGGRQLDRCGCKCHAKKEKKKKGPWVQVPHLPYGEGKPCK</sequence>
<protein>
    <submittedName>
        <fullName evidence="1">Uncharacterized protein</fullName>
    </submittedName>
</protein>
<name>A0A0F9MXV9_9ZZZZ</name>
<dbReference type="AlphaFoldDB" id="A0A0F9MXV9"/>
<comment type="caution">
    <text evidence="1">The sequence shown here is derived from an EMBL/GenBank/DDBJ whole genome shotgun (WGS) entry which is preliminary data.</text>
</comment>
<organism evidence="1">
    <name type="scientific">marine sediment metagenome</name>
    <dbReference type="NCBI Taxonomy" id="412755"/>
    <lineage>
        <taxon>unclassified sequences</taxon>
        <taxon>metagenomes</taxon>
        <taxon>ecological metagenomes</taxon>
    </lineage>
</organism>
<reference evidence="1" key="1">
    <citation type="journal article" date="2015" name="Nature">
        <title>Complex archaea that bridge the gap between prokaryotes and eukaryotes.</title>
        <authorList>
            <person name="Spang A."/>
            <person name="Saw J.H."/>
            <person name="Jorgensen S.L."/>
            <person name="Zaremba-Niedzwiedzka K."/>
            <person name="Martijn J."/>
            <person name="Lind A.E."/>
            <person name="van Eijk R."/>
            <person name="Schleper C."/>
            <person name="Guy L."/>
            <person name="Ettema T.J."/>
        </authorList>
    </citation>
    <scope>NUCLEOTIDE SEQUENCE</scope>
</reference>
<dbReference type="EMBL" id="LAZR01004238">
    <property type="protein sequence ID" value="KKN10504.1"/>
    <property type="molecule type" value="Genomic_DNA"/>
</dbReference>
<proteinExistence type="predicted"/>
<gene>
    <name evidence="1" type="ORF">LCGC14_1035890</name>
</gene>
<evidence type="ECO:0000313" key="1">
    <source>
        <dbReference type="EMBL" id="KKN10504.1"/>
    </source>
</evidence>
<accession>A0A0F9MXV9</accession>